<dbReference type="OrthoDB" id="9782395at2"/>
<keyword evidence="1" id="KW-0472">Membrane</keyword>
<dbReference type="Gene3D" id="3.40.50.620">
    <property type="entry name" value="HUPs"/>
    <property type="match status" value="1"/>
</dbReference>
<dbReference type="Pfam" id="PF02698">
    <property type="entry name" value="DUF218"/>
    <property type="match status" value="1"/>
</dbReference>
<feature type="transmembrane region" description="Helical" evidence="1">
    <location>
        <begin position="44"/>
        <end position="62"/>
    </location>
</feature>
<evidence type="ECO:0000256" key="1">
    <source>
        <dbReference type="SAM" id="Phobius"/>
    </source>
</evidence>
<dbReference type="InterPro" id="IPR003848">
    <property type="entry name" value="DUF218"/>
</dbReference>
<reference evidence="3 4" key="1">
    <citation type="journal article" date="2015" name="Genome Announc.">
        <title>Expanding the biotechnology potential of lactobacilli through comparative genomics of 213 strains and associated genera.</title>
        <authorList>
            <person name="Sun Z."/>
            <person name="Harris H.M."/>
            <person name="McCann A."/>
            <person name="Guo C."/>
            <person name="Argimon S."/>
            <person name="Zhang W."/>
            <person name="Yang X."/>
            <person name="Jeffery I.B."/>
            <person name="Cooney J.C."/>
            <person name="Kagawa T.F."/>
            <person name="Liu W."/>
            <person name="Song Y."/>
            <person name="Salvetti E."/>
            <person name="Wrobel A."/>
            <person name="Rasinkangas P."/>
            <person name="Parkhill J."/>
            <person name="Rea M.C."/>
            <person name="O'Sullivan O."/>
            <person name="Ritari J."/>
            <person name="Douillard F.P."/>
            <person name="Paul Ross R."/>
            <person name="Yang R."/>
            <person name="Briner A.E."/>
            <person name="Felis G.E."/>
            <person name="de Vos W.M."/>
            <person name="Barrangou R."/>
            <person name="Klaenhammer T.R."/>
            <person name="Caufield P.W."/>
            <person name="Cui Y."/>
            <person name="Zhang H."/>
            <person name="O'Toole P.W."/>
        </authorList>
    </citation>
    <scope>NUCLEOTIDE SEQUENCE [LARGE SCALE GENOMIC DNA]</scope>
    <source>
        <strain evidence="3 4">DSM 16991</strain>
    </source>
</reference>
<name>A0A0R1X7K8_9LACO</name>
<evidence type="ECO:0000313" key="3">
    <source>
        <dbReference type="EMBL" id="KRM25741.1"/>
    </source>
</evidence>
<feature type="transmembrane region" description="Helical" evidence="1">
    <location>
        <begin position="108"/>
        <end position="128"/>
    </location>
</feature>
<dbReference type="GO" id="GO:0005886">
    <property type="term" value="C:plasma membrane"/>
    <property type="evidence" value="ECO:0007669"/>
    <property type="project" value="TreeGrafter"/>
</dbReference>
<dbReference type="RefSeq" id="WP_027829737.1">
    <property type="nucleotide sequence ID" value="NZ_AZFW01000103.1"/>
</dbReference>
<feature type="transmembrane region" description="Helical" evidence="1">
    <location>
        <begin position="148"/>
        <end position="166"/>
    </location>
</feature>
<feature type="domain" description="DUF218" evidence="2">
    <location>
        <begin position="176"/>
        <end position="327"/>
    </location>
</feature>
<dbReference type="InterPro" id="IPR014729">
    <property type="entry name" value="Rossmann-like_a/b/a_fold"/>
</dbReference>
<dbReference type="InterPro" id="IPR051599">
    <property type="entry name" value="Cell_Envelope_Assoc"/>
</dbReference>
<feature type="transmembrane region" description="Helical" evidence="1">
    <location>
        <begin position="338"/>
        <end position="357"/>
    </location>
</feature>
<dbReference type="eggNOG" id="COG1434">
    <property type="taxonomic scope" value="Bacteria"/>
</dbReference>
<accession>A0A0R1X7K8</accession>
<dbReference type="PANTHER" id="PTHR30336">
    <property type="entry name" value="INNER MEMBRANE PROTEIN, PROBABLE PERMEASE"/>
    <property type="match status" value="1"/>
</dbReference>
<protein>
    <recommendedName>
        <fullName evidence="2">DUF218 domain-containing protein</fullName>
    </recommendedName>
</protein>
<keyword evidence="1" id="KW-1133">Transmembrane helix</keyword>
<dbReference type="AlphaFoldDB" id="A0A0R1X7K8"/>
<dbReference type="Proteomes" id="UP000050949">
    <property type="component" value="Unassembled WGS sequence"/>
</dbReference>
<evidence type="ECO:0000313" key="4">
    <source>
        <dbReference type="Proteomes" id="UP000050949"/>
    </source>
</evidence>
<dbReference type="CDD" id="cd06259">
    <property type="entry name" value="YdcF-like"/>
    <property type="match status" value="1"/>
</dbReference>
<feature type="transmembrane region" description="Helical" evidence="1">
    <location>
        <begin position="12"/>
        <end position="32"/>
    </location>
</feature>
<sequence length="358" mass="40636">MLAIFNSAELPVVFGYGGLVVLAFFALFLVCWLIEPRRLLNGTLFMAFFVIFWLWLGTTIIYTRNILLIYITGGLFLITMVILGLIWGTSFIWLLWNAWIVWRRESHTLANMLTLFTGLGLLILWALTAFLNRLPAWLQVIVGTGNALMYYGTLLLFNFVFSLILYQMYPIPYKQQYIIVLGAGLLHGDTVSPLLAARIERGMKFYYRQINKGRPAPKIIFSGGQGADEKISEAEAMRNYAIAHGIPAGDTLLEDMSTTTQENLRFSKALMQKREIGKGRIRAIFVSNNYHIFRAGMYARAEGLQANGRGAHTSFYYLPNAILRELIAVTLMHKRRHIVVVGIILFFAGLSFIISFIH</sequence>
<evidence type="ECO:0000259" key="2">
    <source>
        <dbReference type="Pfam" id="PF02698"/>
    </source>
</evidence>
<dbReference type="GO" id="GO:0000270">
    <property type="term" value="P:peptidoglycan metabolic process"/>
    <property type="evidence" value="ECO:0007669"/>
    <property type="project" value="TreeGrafter"/>
</dbReference>
<dbReference type="PANTHER" id="PTHR30336:SF18">
    <property type="entry name" value="MEMBRANE PROTEIN"/>
    <property type="match status" value="1"/>
</dbReference>
<comment type="caution">
    <text evidence="3">The sequence shown here is derived from an EMBL/GenBank/DDBJ whole genome shotgun (WGS) entry which is preliminary data.</text>
</comment>
<dbReference type="PATRIC" id="fig|1122147.4.peg.681"/>
<proteinExistence type="predicted"/>
<organism evidence="3 4">
    <name type="scientific">Schleiferilactobacillus harbinensis DSM 16991</name>
    <dbReference type="NCBI Taxonomy" id="1122147"/>
    <lineage>
        <taxon>Bacteria</taxon>
        <taxon>Bacillati</taxon>
        <taxon>Bacillota</taxon>
        <taxon>Bacilli</taxon>
        <taxon>Lactobacillales</taxon>
        <taxon>Lactobacillaceae</taxon>
        <taxon>Schleiferilactobacillus</taxon>
    </lineage>
</organism>
<keyword evidence="1" id="KW-0812">Transmembrane</keyword>
<feature type="transmembrane region" description="Helical" evidence="1">
    <location>
        <begin position="68"/>
        <end position="96"/>
    </location>
</feature>
<dbReference type="EMBL" id="AZFW01000103">
    <property type="protein sequence ID" value="KRM25741.1"/>
    <property type="molecule type" value="Genomic_DNA"/>
</dbReference>
<gene>
    <name evidence="3" type="ORF">FC91_GL000659</name>
</gene>
<dbReference type="GO" id="GO:0043164">
    <property type="term" value="P:Gram-negative-bacterium-type cell wall biogenesis"/>
    <property type="evidence" value="ECO:0007669"/>
    <property type="project" value="TreeGrafter"/>
</dbReference>